<keyword evidence="1" id="KW-0732">Signal</keyword>
<proteinExistence type="evidence at transcript level"/>
<feature type="chain" id="PRO_5028946514" evidence="1">
    <location>
        <begin position="32"/>
        <end position="199"/>
    </location>
</feature>
<organism evidence="2">
    <name type="scientific">Colaphellus bowringi</name>
    <dbReference type="NCBI Taxonomy" id="561076"/>
    <lineage>
        <taxon>Eukaryota</taxon>
        <taxon>Metazoa</taxon>
        <taxon>Ecdysozoa</taxon>
        <taxon>Arthropoda</taxon>
        <taxon>Hexapoda</taxon>
        <taxon>Insecta</taxon>
        <taxon>Pterygota</taxon>
        <taxon>Neoptera</taxon>
        <taxon>Endopterygota</taxon>
        <taxon>Coleoptera</taxon>
        <taxon>Polyphaga</taxon>
        <taxon>Cucujiformia</taxon>
        <taxon>Chrysomeloidea</taxon>
        <taxon>Chrysomelidae</taxon>
        <taxon>Chrysomelinae</taxon>
        <taxon>Chrysomelini</taxon>
        <taxon>Colaphellus</taxon>
    </lineage>
</organism>
<accession>A0A7H1K1C0</accession>
<sequence>MLHTSSANANYAKVLWATVLACCLQACLILAEDATNSLAEDDNLQLNNDEMSKRDWNRDLSMWGKRGWNNIHGGWAVKRSIPSWVEQQTLSSIPIVQKRSWQKFQGGWGKRLAPYDEEAAIQEIASMLEQHDRHDVSSDLEDKFDVHDDEKRNWNKFTDGWGKRSKWDNFRGTWGKREPNWTNLKGMWGKRSEREQILN</sequence>
<dbReference type="AlphaFoldDB" id="A0A7H1K1C0"/>
<name>A0A7H1K1C0_9CUCU</name>
<evidence type="ECO:0000313" key="2">
    <source>
        <dbReference type="EMBL" id="QNT17936.1"/>
    </source>
</evidence>
<dbReference type="EMBL" id="MT977126">
    <property type="protein sequence ID" value="QNT17936.1"/>
    <property type="molecule type" value="mRNA"/>
</dbReference>
<evidence type="ECO:0000256" key="1">
    <source>
        <dbReference type="SAM" id="SignalP"/>
    </source>
</evidence>
<feature type="signal peptide" evidence="1">
    <location>
        <begin position="1"/>
        <end position="31"/>
    </location>
</feature>
<reference evidence="2" key="1">
    <citation type="submission" date="2020-09" db="EMBL/GenBank/DDBJ databases">
        <title>Functional analysis of allatostatin genes in the reproductive diapause preparation of Colaphellus bowringi (Coleoptera: Chrysomelidae).</title>
        <authorList>
            <person name="Tian Z."/>
            <person name="Liu W."/>
            <person name="Wang X.-P."/>
            <person name="Li Z."/>
        </authorList>
    </citation>
    <scope>NUCLEOTIDE SEQUENCE</scope>
    <source>
        <tissue evidence="2">Head</tissue>
    </source>
</reference>
<protein>
    <submittedName>
        <fullName evidence="2">Allatotropin-B</fullName>
    </submittedName>
</protein>